<evidence type="ECO:0000313" key="3">
    <source>
        <dbReference type="Proteomes" id="UP000008549"/>
    </source>
</evidence>
<protein>
    <submittedName>
        <fullName evidence="2">Protein CBG27212</fullName>
    </submittedName>
</protein>
<reference evidence="2 3" key="1">
    <citation type="journal article" date="2003" name="PLoS Biol.">
        <title>The genome sequence of Caenorhabditis briggsae: a platform for comparative genomics.</title>
        <authorList>
            <person name="Stein L.D."/>
            <person name="Bao Z."/>
            <person name="Blasiar D."/>
            <person name="Blumenthal T."/>
            <person name="Brent M.R."/>
            <person name="Chen N."/>
            <person name="Chinwalla A."/>
            <person name="Clarke L."/>
            <person name="Clee C."/>
            <person name="Coghlan A."/>
            <person name="Coulson A."/>
            <person name="D'Eustachio P."/>
            <person name="Fitch D.H."/>
            <person name="Fulton L.A."/>
            <person name="Fulton R.E."/>
            <person name="Griffiths-Jones S."/>
            <person name="Harris T.W."/>
            <person name="Hillier L.W."/>
            <person name="Kamath R."/>
            <person name="Kuwabara P.E."/>
            <person name="Mardis E.R."/>
            <person name="Marra M.A."/>
            <person name="Miner T.L."/>
            <person name="Minx P."/>
            <person name="Mullikin J.C."/>
            <person name="Plumb R.W."/>
            <person name="Rogers J."/>
            <person name="Schein J.E."/>
            <person name="Sohrmann M."/>
            <person name="Spieth J."/>
            <person name="Stajich J.E."/>
            <person name="Wei C."/>
            <person name="Willey D."/>
            <person name="Wilson R.K."/>
            <person name="Durbin R."/>
            <person name="Waterston R.H."/>
        </authorList>
    </citation>
    <scope>NUCLEOTIDE SEQUENCE [LARGE SCALE GENOMIC DNA]</scope>
    <source>
        <strain evidence="2 3">AF16</strain>
    </source>
</reference>
<dbReference type="AlphaFoldDB" id="B6IIA5"/>
<evidence type="ECO:0000256" key="1">
    <source>
        <dbReference type="SAM" id="MobiDB-lite"/>
    </source>
</evidence>
<name>B6IIA5_CAEBR</name>
<feature type="region of interest" description="Disordered" evidence="1">
    <location>
        <begin position="1"/>
        <end position="25"/>
    </location>
</feature>
<gene>
    <name evidence="2" type="ORF">CBG27212</name>
    <name evidence="2" type="ORF">CBG_27212</name>
</gene>
<dbReference type="KEGG" id="cbr:CBG_27212"/>
<dbReference type="Proteomes" id="UP000008549">
    <property type="component" value="Unassembled WGS sequence"/>
</dbReference>
<organism evidence="2 3">
    <name type="scientific">Caenorhabditis briggsae</name>
    <dbReference type="NCBI Taxonomy" id="6238"/>
    <lineage>
        <taxon>Eukaryota</taxon>
        <taxon>Metazoa</taxon>
        <taxon>Ecdysozoa</taxon>
        <taxon>Nematoda</taxon>
        <taxon>Chromadorea</taxon>
        <taxon>Rhabditida</taxon>
        <taxon>Rhabditina</taxon>
        <taxon>Rhabditomorpha</taxon>
        <taxon>Rhabditoidea</taxon>
        <taxon>Rhabditidae</taxon>
        <taxon>Peloderinae</taxon>
        <taxon>Caenorhabditis</taxon>
    </lineage>
</organism>
<sequence length="43" mass="5379">MRTRRRSTSKNNDQKSKRKKEKTRFRDGLERVCDCWHGRLERE</sequence>
<dbReference type="RefSeq" id="XP_045099198.1">
    <property type="nucleotide sequence ID" value="XM_045238071.1"/>
</dbReference>
<dbReference type="GeneID" id="68918669"/>
<dbReference type="InParanoid" id="B6IIA5"/>
<evidence type="ECO:0000313" key="2">
    <source>
        <dbReference type="EMBL" id="CAR99635.1"/>
    </source>
</evidence>
<dbReference type="HOGENOM" id="CLU_3242657_0_0_1"/>
<keyword evidence="3" id="KW-1185">Reference proteome</keyword>
<dbReference type="EMBL" id="HE600985">
    <property type="protein sequence ID" value="CAR99635.1"/>
    <property type="molecule type" value="Genomic_DNA"/>
</dbReference>
<reference evidence="2 3" key="2">
    <citation type="journal article" date="2011" name="PLoS Genet.">
        <title>Caenorhabditis briggsae recombinant inbred line genotypes reveal inter-strain incompatibility and the evolution of recombination.</title>
        <authorList>
            <person name="Ross J.A."/>
            <person name="Koboldt D.C."/>
            <person name="Staisch J.E."/>
            <person name="Chamberlin H.M."/>
            <person name="Gupta B.P."/>
            <person name="Miller R.D."/>
            <person name="Baird S.E."/>
            <person name="Haag E.S."/>
        </authorList>
    </citation>
    <scope>NUCLEOTIDE SEQUENCE [LARGE SCALE GENOMIC DNA]</scope>
    <source>
        <strain evidence="2 3">AF16</strain>
    </source>
</reference>
<dbReference type="CTD" id="68918669"/>
<accession>B6IIA5</accession>
<proteinExistence type="predicted"/>